<keyword evidence="5" id="KW-1185">Reference proteome</keyword>
<proteinExistence type="predicted"/>
<dbReference type="AlphaFoldDB" id="A0A6A5XM19"/>
<dbReference type="InterPro" id="IPR027414">
    <property type="entry name" value="GH95_N_dom"/>
</dbReference>
<dbReference type="InterPro" id="IPR049053">
    <property type="entry name" value="AFCA-like_C"/>
</dbReference>
<dbReference type="Pfam" id="PF14498">
    <property type="entry name" value="Glyco_hyd_65N_2"/>
    <property type="match status" value="1"/>
</dbReference>
<evidence type="ECO:0000313" key="5">
    <source>
        <dbReference type="Proteomes" id="UP000799778"/>
    </source>
</evidence>
<dbReference type="Pfam" id="PF22124">
    <property type="entry name" value="Glyco_hydro_95_cat"/>
    <property type="match status" value="1"/>
</dbReference>
<dbReference type="InterPro" id="IPR008928">
    <property type="entry name" value="6-hairpin_glycosidase_sf"/>
</dbReference>
<dbReference type="InterPro" id="IPR016518">
    <property type="entry name" value="Alpha-L-fucosidase"/>
</dbReference>
<dbReference type="Proteomes" id="UP000799778">
    <property type="component" value="Unassembled WGS sequence"/>
</dbReference>
<dbReference type="RefSeq" id="XP_033382295.1">
    <property type="nucleotide sequence ID" value="XM_033533298.1"/>
</dbReference>
<dbReference type="InterPro" id="IPR054363">
    <property type="entry name" value="GH95_cat"/>
</dbReference>
<dbReference type="PANTHER" id="PTHR31084:SF18">
    <property type="entry name" value="GLYCOSYL HYDROLASE FAMILY 95 N-TERMINAL DOMAIN-CONTAINING PROTEIN"/>
    <property type="match status" value="1"/>
</dbReference>
<feature type="domain" description="Glycosyl hydrolase family 95 catalytic" evidence="3">
    <location>
        <begin position="275"/>
        <end position="680"/>
    </location>
</feature>
<accession>A0A6A5XM19</accession>
<dbReference type="SUPFAM" id="SSF48208">
    <property type="entry name" value="Six-hairpin glycosidases"/>
    <property type="match status" value="1"/>
</dbReference>
<keyword evidence="4" id="KW-0378">Hydrolase</keyword>
<reference evidence="4" key="1">
    <citation type="journal article" date="2020" name="Stud. Mycol.">
        <title>101 Dothideomycetes genomes: a test case for predicting lifestyles and emergence of pathogens.</title>
        <authorList>
            <person name="Haridas S."/>
            <person name="Albert R."/>
            <person name="Binder M."/>
            <person name="Bloem J."/>
            <person name="Labutti K."/>
            <person name="Salamov A."/>
            <person name="Andreopoulos B."/>
            <person name="Baker S."/>
            <person name="Barry K."/>
            <person name="Bills G."/>
            <person name="Bluhm B."/>
            <person name="Cannon C."/>
            <person name="Castanera R."/>
            <person name="Culley D."/>
            <person name="Daum C."/>
            <person name="Ezra D."/>
            <person name="Gonzalez J."/>
            <person name="Henrissat B."/>
            <person name="Kuo A."/>
            <person name="Liang C."/>
            <person name="Lipzen A."/>
            <person name="Lutzoni F."/>
            <person name="Magnuson J."/>
            <person name="Mondo S."/>
            <person name="Nolan M."/>
            <person name="Ohm R."/>
            <person name="Pangilinan J."/>
            <person name="Park H.-J."/>
            <person name="Ramirez L."/>
            <person name="Alfaro M."/>
            <person name="Sun H."/>
            <person name="Tritt A."/>
            <person name="Yoshinaga Y."/>
            <person name="Zwiers L.-H."/>
            <person name="Turgeon B."/>
            <person name="Goodwin S."/>
            <person name="Spatafora J."/>
            <person name="Crous P."/>
            <person name="Grigoriev I."/>
        </authorList>
    </citation>
    <scope>NUCLEOTIDE SEQUENCE</scope>
    <source>
        <strain evidence="4">CBS 175.79</strain>
    </source>
</reference>
<organism evidence="4 5">
    <name type="scientific">Aaosphaeria arxii CBS 175.79</name>
    <dbReference type="NCBI Taxonomy" id="1450172"/>
    <lineage>
        <taxon>Eukaryota</taxon>
        <taxon>Fungi</taxon>
        <taxon>Dikarya</taxon>
        <taxon>Ascomycota</taxon>
        <taxon>Pezizomycotina</taxon>
        <taxon>Dothideomycetes</taxon>
        <taxon>Pleosporomycetidae</taxon>
        <taxon>Pleosporales</taxon>
        <taxon>Pleosporales incertae sedis</taxon>
        <taxon>Aaosphaeria</taxon>
    </lineage>
</organism>
<evidence type="ECO:0000313" key="4">
    <source>
        <dbReference type="EMBL" id="KAF2013956.1"/>
    </source>
</evidence>
<dbReference type="Gene3D" id="1.50.10.10">
    <property type="match status" value="1"/>
</dbReference>
<dbReference type="PANTHER" id="PTHR31084">
    <property type="entry name" value="ALPHA-L-FUCOSIDASE 2"/>
    <property type="match status" value="1"/>
</dbReference>
<sequence>MLHYTHPASDWNHALPIGNGRLGAMVYGGIYNEILRLNEESVWYGGPQTRTPANAKHHLQELRKLIREGKHQATEALVRKRFLATPKSSRHYEPLGTCKIDFDYDSIEGSIANGLRDKQTASQDFERTLDLENAEATVRYKVNGVLVKRECIATFPDKALVIRIRAEKPISFIVSLTRMSDVDWEVNEFLDSVNPADGRIVMHATPGGRGSNSLCVAAGARIESGDGSVKIVGQSLEIVSTDALVVLAARTQYRHPDVEKAALADIDAAFGFTAQELWHRHSSDWKSKYDRMSVQLYPDAVSLPTEDRLKGVPDPGLLSLYHSYSRYLLLSSSRSYPGALPATLQGIWNPSFQPAWGSKYTININLQMNYWIANVSNLSDCELPVFELLERMAVNGRRTAEEVWNCRGWCAHHCTDIFADTEPQDAWMPATLWPLGGAWMCTHIWEHYEFTHDEDVVKRMMPVLEGCVRFLLDFLVPDSTGEYLVTNPSLSPENTFRHPTSGENGVFCEGSVIDIEIVRTVFQHYLLASNAIPGMVFDAEIASQVRTALLKLPPMIISPTTGTIQEWGLHDYAETEPGHRHVSQLYGLHPGSSITPSSTPKLADAAIKTLTRRLQHGGGHTGWSRAWLVNMWARLRQPEQCERNLHALLRDSTLPNMLDTHPPFQIDGNFGGGAGIMECLVQSHETFTNTSGAVQRIIRLLPACPASWAKGIIRGAQCRGGFELDFSWDSGNITEPIILNSKFGTDAVLIVRAVGADAQHAGIHVKIPARVSVHVLSLSAAENVKSPLAL</sequence>
<dbReference type="GeneID" id="54290695"/>
<gene>
    <name evidence="4" type="ORF">BU24DRAFT_483824</name>
</gene>
<dbReference type="Pfam" id="PF21307">
    <property type="entry name" value="Glyco_hydro_95_C"/>
    <property type="match status" value="1"/>
</dbReference>
<feature type="domain" description="Alpha fucosidase A-like C-terminal" evidence="2">
    <location>
        <begin position="696"/>
        <end position="753"/>
    </location>
</feature>
<evidence type="ECO:0000259" key="3">
    <source>
        <dbReference type="Pfam" id="PF22124"/>
    </source>
</evidence>
<evidence type="ECO:0000259" key="2">
    <source>
        <dbReference type="Pfam" id="PF21307"/>
    </source>
</evidence>
<dbReference type="GO" id="GO:0005975">
    <property type="term" value="P:carbohydrate metabolic process"/>
    <property type="evidence" value="ECO:0007669"/>
    <property type="project" value="InterPro"/>
</dbReference>
<feature type="domain" description="Glycosyl hydrolase family 95 N-terminal" evidence="1">
    <location>
        <begin position="2"/>
        <end position="254"/>
    </location>
</feature>
<protein>
    <submittedName>
        <fullName evidence="4">Glycoside hydrolase family 95 protein</fullName>
    </submittedName>
</protein>
<evidence type="ECO:0000259" key="1">
    <source>
        <dbReference type="Pfam" id="PF14498"/>
    </source>
</evidence>
<dbReference type="GO" id="GO:0004560">
    <property type="term" value="F:alpha-L-fucosidase activity"/>
    <property type="evidence" value="ECO:0007669"/>
    <property type="project" value="InterPro"/>
</dbReference>
<name>A0A6A5XM19_9PLEO</name>
<dbReference type="EMBL" id="ML978071">
    <property type="protein sequence ID" value="KAF2013956.1"/>
    <property type="molecule type" value="Genomic_DNA"/>
</dbReference>
<dbReference type="PIRSF" id="PIRSF007663">
    <property type="entry name" value="UCP007663"/>
    <property type="match status" value="1"/>
</dbReference>
<dbReference type="OrthoDB" id="2848340at2759"/>
<dbReference type="InterPro" id="IPR012341">
    <property type="entry name" value="6hp_glycosidase-like_sf"/>
</dbReference>